<dbReference type="NCBIfam" id="TIGR01120">
    <property type="entry name" value="rpiB"/>
    <property type="match status" value="1"/>
</dbReference>
<dbReference type="Gene3D" id="3.40.1400.10">
    <property type="entry name" value="Sugar-phosphate isomerase, RpiB/LacA/LacB"/>
    <property type="match status" value="1"/>
</dbReference>
<dbReference type="InterPro" id="IPR051812">
    <property type="entry name" value="SPI_LacAB/RpiB"/>
</dbReference>
<proteinExistence type="inferred from homology"/>
<sequence>MKITIGCDHGGRRLKDAIVTHLNTRGAQVSDIGTYSDDSVDFPSYAEEVANQVNSGEADLGILCCGTGIGMSIAANKVAGIRAAVVSDCFSAQATREHNDSNILCLGERVVGEGLALRIVDTWLDAIFGGERHARRLQMITAIELKNES</sequence>
<protein>
    <submittedName>
        <fullName evidence="5">Ribose 5-phosphate isomerase B</fullName>
        <ecNumber evidence="5">5.3.1.6</ecNumber>
    </submittedName>
</protein>
<evidence type="ECO:0000313" key="5">
    <source>
        <dbReference type="EMBL" id="MBC1456982.1"/>
    </source>
</evidence>
<reference evidence="5 6" key="1">
    <citation type="submission" date="2020-03" db="EMBL/GenBank/DDBJ databases">
        <title>Soil Listeria distribution.</title>
        <authorList>
            <person name="Liao J."/>
            <person name="Wiedmann M."/>
        </authorList>
    </citation>
    <scope>NUCLEOTIDE SEQUENCE [LARGE SCALE GENOMIC DNA]</scope>
    <source>
        <strain evidence="5 6">FSL L7-1614</strain>
    </source>
</reference>
<evidence type="ECO:0000256" key="1">
    <source>
        <dbReference type="ARBA" id="ARBA00008754"/>
    </source>
</evidence>
<dbReference type="RefSeq" id="WP_185388345.1">
    <property type="nucleotide sequence ID" value="NZ_JAARQN010000002.1"/>
</dbReference>
<feature type="binding site" evidence="4">
    <location>
        <begin position="8"/>
        <end position="9"/>
    </location>
    <ligand>
        <name>D-ribulose 5-phosphate</name>
        <dbReference type="ChEBI" id="CHEBI:58121"/>
    </ligand>
</feature>
<accession>A0A841YVI8</accession>
<gene>
    <name evidence="5" type="primary">rpiB</name>
    <name evidence="5" type="ORF">HB850_04380</name>
</gene>
<dbReference type="EMBL" id="JAARQN010000002">
    <property type="protein sequence ID" value="MBC1456982.1"/>
    <property type="molecule type" value="Genomic_DNA"/>
</dbReference>
<evidence type="ECO:0000313" key="6">
    <source>
        <dbReference type="Proteomes" id="UP000569903"/>
    </source>
</evidence>
<evidence type="ECO:0000256" key="2">
    <source>
        <dbReference type="ARBA" id="ARBA00023235"/>
    </source>
</evidence>
<feature type="binding site" evidence="4">
    <location>
        <begin position="66"/>
        <end position="70"/>
    </location>
    <ligand>
        <name>D-ribulose 5-phosphate</name>
        <dbReference type="ChEBI" id="CHEBI:58121"/>
    </ligand>
</feature>
<feature type="binding site" evidence="4">
    <location>
        <position position="109"/>
    </location>
    <ligand>
        <name>D-ribulose 5-phosphate</name>
        <dbReference type="ChEBI" id="CHEBI:58121"/>
    </ligand>
</feature>
<dbReference type="EC" id="5.3.1.6" evidence="5"/>
<dbReference type="InterPro" id="IPR004785">
    <property type="entry name" value="RpiB"/>
</dbReference>
<evidence type="ECO:0000256" key="4">
    <source>
        <dbReference type="PIRSR" id="PIRSR005384-2"/>
    </source>
</evidence>
<dbReference type="NCBIfam" id="NF004051">
    <property type="entry name" value="PRK05571.1"/>
    <property type="match status" value="1"/>
</dbReference>
<feature type="binding site" evidence="4">
    <location>
        <position position="99"/>
    </location>
    <ligand>
        <name>D-ribulose 5-phosphate</name>
        <dbReference type="ChEBI" id="CHEBI:58121"/>
    </ligand>
</feature>
<dbReference type="InterPro" id="IPR003500">
    <property type="entry name" value="RpiB_LacA_LacB"/>
</dbReference>
<keyword evidence="2 5" id="KW-0413">Isomerase</keyword>
<dbReference type="Proteomes" id="UP000569903">
    <property type="component" value="Unassembled WGS sequence"/>
</dbReference>
<feature type="binding site" evidence="4">
    <location>
        <position position="136"/>
    </location>
    <ligand>
        <name>D-ribulose 5-phosphate</name>
        <dbReference type="ChEBI" id="CHEBI:58121"/>
    </ligand>
</feature>
<dbReference type="Pfam" id="PF02502">
    <property type="entry name" value="LacAB_rpiB"/>
    <property type="match status" value="1"/>
</dbReference>
<feature type="active site" description="Proton acceptor" evidence="3">
    <location>
        <position position="65"/>
    </location>
</feature>
<dbReference type="InterPro" id="IPR036569">
    <property type="entry name" value="RpiB_LacA_LacB_sf"/>
</dbReference>
<dbReference type="PANTHER" id="PTHR43732:SF1">
    <property type="entry name" value="RIBOSE 5-PHOSPHATE ISOMERASE"/>
    <property type="match status" value="1"/>
</dbReference>
<name>A0A841YVI8_9LIST</name>
<dbReference type="AlphaFoldDB" id="A0A841YVI8"/>
<dbReference type="NCBIfam" id="TIGR00689">
    <property type="entry name" value="rpiB_lacA_lacB"/>
    <property type="match status" value="1"/>
</dbReference>
<dbReference type="PIRSF" id="PIRSF005384">
    <property type="entry name" value="RpiB_LacA_B"/>
    <property type="match status" value="1"/>
</dbReference>
<comment type="caution">
    <text evidence="5">The sequence shown here is derived from an EMBL/GenBank/DDBJ whole genome shotgun (WGS) entry which is preliminary data.</text>
</comment>
<dbReference type="GO" id="GO:0005975">
    <property type="term" value="P:carbohydrate metabolic process"/>
    <property type="evidence" value="ECO:0007669"/>
    <property type="project" value="InterPro"/>
</dbReference>
<comment type="similarity">
    <text evidence="1">Belongs to the LacAB/RpiB family.</text>
</comment>
<feature type="active site" description="Proton donor" evidence="3">
    <location>
        <position position="98"/>
    </location>
</feature>
<feature type="binding site" evidence="4">
    <location>
        <position position="132"/>
    </location>
    <ligand>
        <name>D-ribulose 5-phosphate</name>
        <dbReference type="ChEBI" id="CHEBI:58121"/>
    </ligand>
</feature>
<organism evidence="5 6">
    <name type="scientific">Listeria newyorkensis</name>
    <dbReference type="NCBI Taxonomy" id="1497681"/>
    <lineage>
        <taxon>Bacteria</taxon>
        <taxon>Bacillati</taxon>
        <taxon>Bacillota</taxon>
        <taxon>Bacilli</taxon>
        <taxon>Bacillales</taxon>
        <taxon>Listeriaceae</taxon>
        <taxon>Listeria</taxon>
    </lineage>
</organism>
<evidence type="ECO:0000256" key="3">
    <source>
        <dbReference type="PIRSR" id="PIRSR005384-1"/>
    </source>
</evidence>
<dbReference type="SUPFAM" id="SSF89623">
    <property type="entry name" value="Ribose/Galactose isomerase RpiB/AlsB"/>
    <property type="match status" value="1"/>
</dbReference>
<dbReference type="PANTHER" id="PTHR43732">
    <property type="entry name" value="RIBOSE 5-PHOSPHATE ISOMERASE-RELATED"/>
    <property type="match status" value="1"/>
</dbReference>
<dbReference type="GO" id="GO:0004751">
    <property type="term" value="F:ribose-5-phosphate isomerase activity"/>
    <property type="evidence" value="ECO:0007669"/>
    <property type="project" value="UniProtKB-EC"/>
</dbReference>